<dbReference type="PROSITE" id="PS51257">
    <property type="entry name" value="PROKAR_LIPOPROTEIN"/>
    <property type="match status" value="1"/>
</dbReference>
<dbReference type="OrthoDB" id="673254at2"/>
<accession>A0A1G7GR20</accession>
<organism evidence="2 3">
    <name type="scientific">Ulvibacter litoralis</name>
    <dbReference type="NCBI Taxonomy" id="227084"/>
    <lineage>
        <taxon>Bacteria</taxon>
        <taxon>Pseudomonadati</taxon>
        <taxon>Bacteroidota</taxon>
        <taxon>Flavobacteriia</taxon>
        <taxon>Flavobacteriales</taxon>
        <taxon>Flavobacteriaceae</taxon>
        <taxon>Ulvibacter</taxon>
    </lineage>
</organism>
<evidence type="ECO:0000256" key="1">
    <source>
        <dbReference type="SAM" id="SignalP"/>
    </source>
</evidence>
<gene>
    <name evidence="2" type="ORF">SAMN05421855_103282</name>
</gene>
<feature type="chain" id="PRO_5011724024" description="Lipoprotein" evidence="1">
    <location>
        <begin position="22"/>
        <end position="202"/>
    </location>
</feature>
<dbReference type="EMBL" id="FNBA01000003">
    <property type="protein sequence ID" value="SDE90483.1"/>
    <property type="molecule type" value="Genomic_DNA"/>
</dbReference>
<evidence type="ECO:0008006" key="4">
    <source>
        <dbReference type="Google" id="ProtNLM"/>
    </source>
</evidence>
<keyword evidence="3" id="KW-1185">Reference proteome</keyword>
<reference evidence="2 3" key="1">
    <citation type="submission" date="2016-10" db="EMBL/GenBank/DDBJ databases">
        <authorList>
            <person name="de Groot N.N."/>
        </authorList>
    </citation>
    <scope>NUCLEOTIDE SEQUENCE [LARGE SCALE GENOMIC DNA]</scope>
    <source>
        <strain evidence="2 3">DSM 16195</strain>
    </source>
</reference>
<dbReference type="AlphaFoldDB" id="A0A1G7GR20"/>
<name>A0A1G7GR20_9FLAO</name>
<evidence type="ECO:0000313" key="3">
    <source>
        <dbReference type="Proteomes" id="UP000199321"/>
    </source>
</evidence>
<dbReference type="STRING" id="227084.SAMN05421855_103282"/>
<dbReference type="Proteomes" id="UP000199321">
    <property type="component" value="Unassembled WGS sequence"/>
</dbReference>
<evidence type="ECO:0000313" key="2">
    <source>
        <dbReference type="EMBL" id="SDE90483.1"/>
    </source>
</evidence>
<protein>
    <recommendedName>
        <fullName evidence="4">Lipoprotein</fullName>
    </recommendedName>
</protein>
<feature type="signal peptide" evidence="1">
    <location>
        <begin position="1"/>
        <end position="21"/>
    </location>
</feature>
<sequence>MKKFIYIVMIAFTALSISSCAESEVSFLDLSGDLGFTGSSADIEEFLTSPVYNVMSDLGLNINPGSEPVNLEGTFSANPYCAVNSTNPNANIGCNYTPWFITFSNQNNETLTINYYGRQIDLEGNVSSEESGSGLISGDAAGNFSVIVKGSGATGTNATVFSGRITFDGILGYQDIFVPNIEGTSDLSATLFNDEDGLAERQ</sequence>
<proteinExistence type="predicted"/>
<dbReference type="RefSeq" id="WP_139149400.1">
    <property type="nucleotide sequence ID" value="NZ_BMWO01000003.1"/>
</dbReference>
<keyword evidence="1" id="KW-0732">Signal</keyword>